<dbReference type="AlphaFoldDB" id="A0ABD1DMB2"/>
<dbReference type="EMBL" id="JBEHCU010005214">
    <property type="protein sequence ID" value="KAL1400534.1"/>
    <property type="molecule type" value="Genomic_DNA"/>
</dbReference>
<feature type="region of interest" description="Disordered" evidence="1">
    <location>
        <begin position="20"/>
        <end position="39"/>
    </location>
</feature>
<evidence type="ECO:0000256" key="2">
    <source>
        <dbReference type="SAM" id="Phobius"/>
    </source>
</evidence>
<feature type="compositionally biased region" description="Polar residues" evidence="1">
    <location>
        <begin position="71"/>
        <end position="83"/>
    </location>
</feature>
<organism evidence="3 4">
    <name type="scientific">Culex pipiens pipiens</name>
    <name type="common">Northern house mosquito</name>
    <dbReference type="NCBI Taxonomy" id="38569"/>
    <lineage>
        <taxon>Eukaryota</taxon>
        <taxon>Metazoa</taxon>
        <taxon>Ecdysozoa</taxon>
        <taxon>Arthropoda</taxon>
        <taxon>Hexapoda</taxon>
        <taxon>Insecta</taxon>
        <taxon>Pterygota</taxon>
        <taxon>Neoptera</taxon>
        <taxon>Endopterygota</taxon>
        <taxon>Diptera</taxon>
        <taxon>Nematocera</taxon>
        <taxon>Culicoidea</taxon>
        <taxon>Culicidae</taxon>
        <taxon>Culicinae</taxon>
        <taxon>Culicini</taxon>
        <taxon>Culex</taxon>
        <taxon>Culex</taxon>
    </lineage>
</organism>
<gene>
    <name evidence="3" type="ORF">pipiens_007349</name>
</gene>
<keyword evidence="2" id="KW-0472">Membrane</keyword>
<feature type="compositionally biased region" description="Low complexity" evidence="1">
    <location>
        <begin position="59"/>
        <end position="68"/>
    </location>
</feature>
<sequence length="195" mass="20161">MNSEFILPFYGPACGGVVSSSTSGSGGGGGGSGGGNPLSLTHVGIQSLVHLDQEDMSSSSFSSASRASLDLQPSTSGSPTASFSVAPEPAAGAHQRRRPRRQNVAVDGAKPGRGEIPPEVPSRETGRNRRRNVPGGTENVKPSAKRTAEASMATTTRRRMAMGMTGRLLLGTVLVTALVTTLLVMLATLDATWIW</sequence>
<feature type="transmembrane region" description="Helical" evidence="2">
    <location>
        <begin position="168"/>
        <end position="189"/>
    </location>
</feature>
<accession>A0ABD1DMB2</accession>
<dbReference type="Proteomes" id="UP001562425">
    <property type="component" value="Unassembled WGS sequence"/>
</dbReference>
<keyword evidence="2" id="KW-1133">Transmembrane helix</keyword>
<feature type="compositionally biased region" description="Gly residues" evidence="1">
    <location>
        <begin position="24"/>
        <end position="36"/>
    </location>
</feature>
<feature type="region of interest" description="Disordered" evidence="1">
    <location>
        <begin position="59"/>
        <end position="154"/>
    </location>
</feature>
<protein>
    <submittedName>
        <fullName evidence="3">Uncharacterized protein</fullName>
    </submittedName>
</protein>
<reference evidence="3 4" key="1">
    <citation type="submission" date="2024-05" db="EMBL/GenBank/DDBJ databases">
        <title>Culex pipiens pipiens assembly and annotation.</title>
        <authorList>
            <person name="Alout H."/>
            <person name="Durand T."/>
        </authorList>
    </citation>
    <scope>NUCLEOTIDE SEQUENCE [LARGE SCALE GENOMIC DNA]</scope>
    <source>
        <strain evidence="3">HA-2024</strain>
        <tissue evidence="3">Whole body</tissue>
    </source>
</reference>
<evidence type="ECO:0000313" key="4">
    <source>
        <dbReference type="Proteomes" id="UP001562425"/>
    </source>
</evidence>
<proteinExistence type="predicted"/>
<evidence type="ECO:0000256" key="1">
    <source>
        <dbReference type="SAM" id="MobiDB-lite"/>
    </source>
</evidence>
<evidence type="ECO:0000313" key="3">
    <source>
        <dbReference type="EMBL" id="KAL1400534.1"/>
    </source>
</evidence>
<keyword evidence="4" id="KW-1185">Reference proteome</keyword>
<name>A0ABD1DMB2_CULPP</name>
<comment type="caution">
    <text evidence="3">The sequence shown here is derived from an EMBL/GenBank/DDBJ whole genome shotgun (WGS) entry which is preliminary data.</text>
</comment>
<keyword evidence="2" id="KW-0812">Transmembrane</keyword>